<dbReference type="AlphaFoldDB" id="K0KH71"/>
<evidence type="ECO:0000313" key="2">
    <source>
        <dbReference type="EMBL" id="CCH42336.1"/>
    </source>
</evidence>
<gene>
    <name evidence="2" type="ORF">BN7_1880</name>
</gene>
<reference evidence="2 3" key="1">
    <citation type="journal article" date="2012" name="Eukaryot. Cell">
        <title>Draft genome sequence of Wickerhamomyces ciferrii NRRL Y-1031 F-60-10.</title>
        <authorList>
            <person name="Schneider J."/>
            <person name="Andrea H."/>
            <person name="Blom J."/>
            <person name="Jaenicke S."/>
            <person name="Ruckert C."/>
            <person name="Schorsch C."/>
            <person name="Szczepanowski R."/>
            <person name="Farwick M."/>
            <person name="Goesmann A."/>
            <person name="Puhler A."/>
            <person name="Schaffer S."/>
            <person name="Tauch A."/>
            <person name="Kohler T."/>
            <person name="Brinkrolf K."/>
        </authorList>
    </citation>
    <scope>NUCLEOTIDE SEQUENCE [LARGE SCALE GENOMIC DNA]</scope>
    <source>
        <strain evidence="3">ATCC 14091 / BCRC 22168 / CBS 111 / JCM 3599 / NBRC 0793 / NRRL Y-1031 F-60-10</strain>
    </source>
</reference>
<name>K0KH71_WICCF</name>
<proteinExistence type="predicted"/>
<organism evidence="2 3">
    <name type="scientific">Wickerhamomyces ciferrii (strain ATCC 14091 / BCRC 22168 / CBS 111 / JCM 3599 / NBRC 0793 / NRRL Y-1031 F-60-10)</name>
    <name type="common">Yeast</name>
    <name type="synonym">Pichia ciferrii</name>
    <dbReference type="NCBI Taxonomy" id="1206466"/>
    <lineage>
        <taxon>Eukaryota</taxon>
        <taxon>Fungi</taxon>
        <taxon>Dikarya</taxon>
        <taxon>Ascomycota</taxon>
        <taxon>Saccharomycotina</taxon>
        <taxon>Saccharomycetes</taxon>
        <taxon>Phaffomycetales</taxon>
        <taxon>Wickerhamomycetaceae</taxon>
        <taxon>Wickerhamomyces</taxon>
    </lineage>
</organism>
<feature type="region of interest" description="Disordered" evidence="1">
    <location>
        <begin position="330"/>
        <end position="377"/>
    </location>
</feature>
<dbReference type="HOGENOM" id="CLU_588219_0_0_1"/>
<keyword evidence="3" id="KW-1185">Reference proteome</keyword>
<feature type="region of interest" description="Disordered" evidence="1">
    <location>
        <begin position="392"/>
        <end position="419"/>
    </location>
</feature>
<evidence type="ECO:0000313" key="3">
    <source>
        <dbReference type="Proteomes" id="UP000009328"/>
    </source>
</evidence>
<sequence>MTLEDTNGVRQEGASLVVLQRQTSNDGQYGSHETYSADAQSQIDSFVTAPSPSKRSIVSKTPTVSNLGLPQAFSLINSGINTSQYITAKSTLSQLRNQPSITARPNLQTPMKTVHNKEHILMFDSNSYDADDDFTIKDKLQDDIDINEITHEPPFLPATHSYARFGKSTLRQTIIARQSNRMVPLQDRLTDHMEEQMIRWRAPQSSYQAEDILSGNHPYQKTELENHEIIKDGTLTSDPESALNPSNISTDSAVNSIAKSPFVNVDFKTGASLVRNHRVRETFREHNDLPINSKKEAKTEVIEVNDDQDGDDNYNADSGSIQESLRFNLHSDEQKSASASSSIIRKLNQNSTSDDDEKDPGLELARCPGGIPTSGRTIDAEQLNREDLERLAKDDPEPLNLLQFDQNPNDPPNPYDNDDHDQGCWDAFLEACQDVWKECIDICTCNCTCDEDLDPRINPYSINPP</sequence>
<dbReference type="Proteomes" id="UP000009328">
    <property type="component" value="Unassembled WGS sequence"/>
</dbReference>
<dbReference type="EMBL" id="CAIF01000040">
    <property type="protein sequence ID" value="CCH42336.1"/>
    <property type="molecule type" value="Genomic_DNA"/>
</dbReference>
<dbReference type="InParanoid" id="K0KH71"/>
<comment type="caution">
    <text evidence="2">The sequence shown here is derived from an EMBL/GenBank/DDBJ whole genome shotgun (WGS) entry which is preliminary data.</text>
</comment>
<accession>K0KH71</accession>
<evidence type="ECO:0000256" key="1">
    <source>
        <dbReference type="SAM" id="MobiDB-lite"/>
    </source>
</evidence>
<protein>
    <submittedName>
        <fullName evidence="2">Uncharacterized protein</fullName>
    </submittedName>
</protein>
<dbReference type="eggNOG" id="ENOG502SFR5">
    <property type="taxonomic scope" value="Eukaryota"/>
</dbReference>